<proteinExistence type="predicted"/>
<feature type="non-terminal residue" evidence="2">
    <location>
        <position position="1"/>
    </location>
</feature>
<feature type="region of interest" description="Disordered" evidence="1">
    <location>
        <begin position="74"/>
        <end position="105"/>
    </location>
</feature>
<dbReference type="OrthoDB" id="2428592at2759"/>
<protein>
    <submittedName>
        <fullName evidence="2">12571_t:CDS:1</fullName>
    </submittedName>
</protein>
<dbReference type="Proteomes" id="UP000789759">
    <property type="component" value="Unassembled WGS sequence"/>
</dbReference>
<organism evidence="2 3">
    <name type="scientific">Cetraspora pellucida</name>
    <dbReference type="NCBI Taxonomy" id="1433469"/>
    <lineage>
        <taxon>Eukaryota</taxon>
        <taxon>Fungi</taxon>
        <taxon>Fungi incertae sedis</taxon>
        <taxon>Mucoromycota</taxon>
        <taxon>Glomeromycotina</taxon>
        <taxon>Glomeromycetes</taxon>
        <taxon>Diversisporales</taxon>
        <taxon>Gigasporaceae</taxon>
        <taxon>Cetraspora</taxon>
    </lineage>
</organism>
<sequence length="206" mass="24064">PKKVLAMSKIWSDILYSCKVKNTKEYNNCIHHLYIATPISSDDESVEEELTVTDLNCQMNDNEYEGNVEEEATRFSNAKEADTRSSNVEKAATRSSNIEETAARSSNVEEAATRFRNWTNKNFEDEYLVTEEEQQWENTINEWIELEEYENQFEDQGNEILLTNNWNTDFGFGRREKHPVDDETAKWPLDSLFISSLEVPQYFDSE</sequence>
<gene>
    <name evidence="2" type="ORF">CPELLU_LOCUS19235</name>
</gene>
<evidence type="ECO:0000256" key="1">
    <source>
        <dbReference type="SAM" id="MobiDB-lite"/>
    </source>
</evidence>
<name>A0A9N9PHB5_9GLOM</name>
<evidence type="ECO:0000313" key="2">
    <source>
        <dbReference type="EMBL" id="CAG8816383.1"/>
    </source>
</evidence>
<comment type="caution">
    <text evidence="2">The sequence shown here is derived from an EMBL/GenBank/DDBJ whole genome shotgun (WGS) entry which is preliminary data.</text>
</comment>
<keyword evidence="3" id="KW-1185">Reference proteome</keyword>
<accession>A0A9N9PHB5</accession>
<feature type="compositionally biased region" description="Polar residues" evidence="1">
    <location>
        <begin position="84"/>
        <end position="105"/>
    </location>
</feature>
<feature type="compositionally biased region" description="Basic and acidic residues" evidence="1">
    <location>
        <begin position="74"/>
        <end position="83"/>
    </location>
</feature>
<reference evidence="2" key="1">
    <citation type="submission" date="2021-06" db="EMBL/GenBank/DDBJ databases">
        <authorList>
            <person name="Kallberg Y."/>
            <person name="Tangrot J."/>
            <person name="Rosling A."/>
        </authorList>
    </citation>
    <scope>NUCLEOTIDE SEQUENCE</scope>
    <source>
        <strain evidence="2">FL966</strain>
    </source>
</reference>
<evidence type="ECO:0000313" key="3">
    <source>
        <dbReference type="Proteomes" id="UP000789759"/>
    </source>
</evidence>
<feature type="non-terminal residue" evidence="2">
    <location>
        <position position="206"/>
    </location>
</feature>
<dbReference type="AlphaFoldDB" id="A0A9N9PHB5"/>
<dbReference type="EMBL" id="CAJVQA010044207">
    <property type="protein sequence ID" value="CAG8816383.1"/>
    <property type="molecule type" value="Genomic_DNA"/>
</dbReference>